<feature type="region of interest" description="Disordered" evidence="1">
    <location>
        <begin position="1"/>
        <end position="42"/>
    </location>
</feature>
<feature type="compositionally biased region" description="Low complexity" evidence="1">
    <location>
        <begin position="1"/>
        <end position="17"/>
    </location>
</feature>
<feature type="region of interest" description="Disordered" evidence="1">
    <location>
        <begin position="275"/>
        <end position="316"/>
    </location>
</feature>
<protein>
    <submittedName>
        <fullName evidence="3">Uncharacterized protein</fullName>
    </submittedName>
</protein>
<organism evidence="3 4">
    <name type="scientific">Pycnococcus provasolii</name>
    <dbReference type="NCBI Taxonomy" id="41880"/>
    <lineage>
        <taxon>Eukaryota</taxon>
        <taxon>Viridiplantae</taxon>
        <taxon>Chlorophyta</taxon>
        <taxon>Pseudoscourfieldiophyceae</taxon>
        <taxon>Pseudoscourfieldiales</taxon>
        <taxon>Pycnococcaceae</taxon>
        <taxon>Pycnococcus</taxon>
    </lineage>
</organism>
<sequence>MSSSTSPPSRSPSPTQSKAPSYPRASSADSCTGFMPALPGRRRSSRPLLKRRYFVAHILCALNVVFLASAANTFKKNTPPFLRITTDAEAYLADGKPNAQTPAKHNDTEARTKEEVVDELTRKRYAETHVTSVEDLKCPDVLPRRCYGAPTCRAAGPHTKNNRPATEQERRQCINTCETYMRNCDWMRNKKDGIFDFRLQGASFCGVLSKAPPRVQARCETVPPPHQCAKEKLEELVSPYLLLWRHEDDNKIDVNGPAAHRSLGLHVSAPACRELVSPGDKPDDDPPPLIQQPPAPPDPPLTPPPSPPHVHDAYSRYSKDRPWDAFQTRRRSILDIEHAKSTGYCTPQCAEAVQTVVWQLMLCGTHEPEKTGYAVGMLRARYGPSTCRGAYRVLWPRGARGERGDAEAAIAGARHYANSHHLRLQLGKSHGHGTPEQRRRAEAMERIINAQRRMDEVSIRREHMLTDLDPVRGTAVVERMGNASLEKAMEVHRQAHLKAMEAERRKTSWIAEHAYAQKLAAWAKGFARGLQDATRSAVENARSKSVVFVDTGRHDSAMKDELFKMPLDYFAANSG</sequence>
<proteinExistence type="predicted"/>
<dbReference type="AlphaFoldDB" id="A0A830HIS9"/>
<evidence type="ECO:0000313" key="4">
    <source>
        <dbReference type="Proteomes" id="UP000660262"/>
    </source>
</evidence>
<feature type="compositionally biased region" description="Pro residues" evidence="1">
    <location>
        <begin position="287"/>
        <end position="308"/>
    </location>
</feature>
<feature type="transmembrane region" description="Helical" evidence="2">
    <location>
        <begin position="53"/>
        <end position="74"/>
    </location>
</feature>
<reference evidence="3" key="1">
    <citation type="submission" date="2020-10" db="EMBL/GenBank/DDBJ databases">
        <title>Unveiling of a novel bifunctional photoreceptor, Dualchrome1, isolated from a cosmopolitan green alga.</title>
        <authorList>
            <person name="Suzuki S."/>
            <person name="Kawachi M."/>
        </authorList>
    </citation>
    <scope>NUCLEOTIDE SEQUENCE</scope>
    <source>
        <strain evidence="3">NIES 2893</strain>
    </source>
</reference>
<accession>A0A830HIS9</accession>
<evidence type="ECO:0000256" key="1">
    <source>
        <dbReference type="SAM" id="MobiDB-lite"/>
    </source>
</evidence>
<keyword evidence="2" id="KW-0812">Transmembrane</keyword>
<keyword evidence="2" id="KW-1133">Transmembrane helix</keyword>
<keyword evidence="4" id="KW-1185">Reference proteome</keyword>
<evidence type="ECO:0000256" key="2">
    <source>
        <dbReference type="SAM" id="Phobius"/>
    </source>
</evidence>
<name>A0A830HIS9_9CHLO</name>
<keyword evidence="2" id="KW-0472">Membrane</keyword>
<comment type="caution">
    <text evidence="3">The sequence shown here is derived from an EMBL/GenBank/DDBJ whole genome shotgun (WGS) entry which is preliminary data.</text>
</comment>
<gene>
    <name evidence="3" type="ORF">PPROV_000577700</name>
</gene>
<dbReference type="Proteomes" id="UP000660262">
    <property type="component" value="Unassembled WGS sequence"/>
</dbReference>
<dbReference type="EMBL" id="BNJQ01000015">
    <property type="protein sequence ID" value="GHP07034.1"/>
    <property type="molecule type" value="Genomic_DNA"/>
</dbReference>
<evidence type="ECO:0000313" key="3">
    <source>
        <dbReference type="EMBL" id="GHP07034.1"/>
    </source>
</evidence>